<dbReference type="GeneID" id="107412085"/>
<dbReference type="PANTHER" id="PTHR47864">
    <property type="entry name" value="TRANSMEMBRANE PROTEIN"/>
    <property type="match status" value="1"/>
</dbReference>
<protein>
    <submittedName>
        <fullName evidence="3">Uncharacterized protein At2g29880-like</fullName>
    </submittedName>
</protein>
<gene>
    <name evidence="3" type="primary">LOC107412085</name>
</gene>
<dbReference type="InterPro" id="IPR055314">
    <property type="entry name" value="At2g29880-like"/>
</dbReference>
<accession>A0ABM3IEE5</accession>
<evidence type="ECO:0000313" key="3">
    <source>
        <dbReference type="RefSeq" id="XP_048326587.2"/>
    </source>
</evidence>
<evidence type="ECO:0000259" key="1">
    <source>
        <dbReference type="Pfam" id="PF12776"/>
    </source>
</evidence>
<dbReference type="PANTHER" id="PTHR47864:SF2">
    <property type="entry name" value="MYB_SANT-LIKE DNA-BINDING DOMAIN PROTEIN"/>
    <property type="match status" value="1"/>
</dbReference>
<dbReference type="Pfam" id="PF12776">
    <property type="entry name" value="Myb_DNA-bind_3"/>
    <property type="match status" value="1"/>
</dbReference>
<sequence>MDKSNELLKLMVNAANRGWRDKSGLLSKQTVKKRILLILNAKFGSEWTYKEYTSRLKWFKQQYANYFQLMWHSSGFGWDPITKKFTASEEVWEDYFKSHPIHKSYRTYTFVDYEDLRITIGNGAATGRHLIGLGEETDARIFDLEENRDVI</sequence>
<name>A0ABM3IEE5_ZIZJJ</name>
<proteinExistence type="predicted"/>
<dbReference type="Proteomes" id="UP001652623">
    <property type="component" value="Chromosome 8"/>
</dbReference>
<reference evidence="3" key="1">
    <citation type="submission" date="2025-08" db="UniProtKB">
        <authorList>
            <consortium name="RefSeq"/>
        </authorList>
    </citation>
    <scope>IDENTIFICATION</scope>
    <source>
        <tissue evidence="3">Seedling</tissue>
    </source>
</reference>
<keyword evidence="2" id="KW-1185">Reference proteome</keyword>
<feature type="domain" description="Myb/SANT-like" evidence="1">
    <location>
        <begin position="5"/>
        <end position="95"/>
    </location>
</feature>
<organism evidence="2 3">
    <name type="scientific">Ziziphus jujuba</name>
    <name type="common">Chinese jujube</name>
    <name type="synonym">Ziziphus sativa</name>
    <dbReference type="NCBI Taxonomy" id="326968"/>
    <lineage>
        <taxon>Eukaryota</taxon>
        <taxon>Viridiplantae</taxon>
        <taxon>Streptophyta</taxon>
        <taxon>Embryophyta</taxon>
        <taxon>Tracheophyta</taxon>
        <taxon>Spermatophyta</taxon>
        <taxon>Magnoliopsida</taxon>
        <taxon>eudicotyledons</taxon>
        <taxon>Gunneridae</taxon>
        <taxon>Pentapetalae</taxon>
        <taxon>rosids</taxon>
        <taxon>fabids</taxon>
        <taxon>Rosales</taxon>
        <taxon>Rhamnaceae</taxon>
        <taxon>Paliureae</taxon>
        <taxon>Ziziphus</taxon>
    </lineage>
</organism>
<dbReference type="InterPro" id="IPR024752">
    <property type="entry name" value="Myb/SANT-like_dom"/>
</dbReference>
<dbReference type="RefSeq" id="XP_048326587.2">
    <property type="nucleotide sequence ID" value="XM_048470630.2"/>
</dbReference>
<evidence type="ECO:0000313" key="2">
    <source>
        <dbReference type="Proteomes" id="UP001652623"/>
    </source>
</evidence>